<dbReference type="RefSeq" id="WP_230299055.1">
    <property type="nucleotide sequence ID" value="NZ_JACHMQ010000001.1"/>
</dbReference>
<dbReference type="Proteomes" id="UP000546324">
    <property type="component" value="Unassembled WGS sequence"/>
</dbReference>
<evidence type="ECO:0000313" key="1">
    <source>
        <dbReference type="EMBL" id="MBB6399409.1"/>
    </source>
</evidence>
<protein>
    <submittedName>
        <fullName evidence="1">Uncharacterized protein</fullName>
    </submittedName>
</protein>
<reference evidence="1 2" key="1">
    <citation type="submission" date="2020-08" db="EMBL/GenBank/DDBJ databases">
        <title>Sequencing the genomes of 1000 actinobacteria strains.</title>
        <authorList>
            <person name="Klenk H.-P."/>
        </authorList>
    </citation>
    <scope>NUCLEOTIDE SEQUENCE [LARGE SCALE GENOMIC DNA]</scope>
    <source>
        <strain evidence="1 2">DSM 43675</strain>
    </source>
</reference>
<dbReference type="EMBL" id="JACHMQ010000001">
    <property type="protein sequence ID" value="MBB6399409.1"/>
    <property type="molecule type" value="Genomic_DNA"/>
</dbReference>
<accession>A0A7X0L2M5</accession>
<dbReference type="AlphaFoldDB" id="A0A7X0L2M5"/>
<keyword evidence="2" id="KW-1185">Reference proteome</keyword>
<comment type="caution">
    <text evidence="1">The sequence shown here is derived from an EMBL/GenBank/DDBJ whole genome shotgun (WGS) entry which is preliminary data.</text>
</comment>
<organism evidence="1 2">
    <name type="scientific">Actinomadura coerulea</name>
    <dbReference type="NCBI Taxonomy" id="46159"/>
    <lineage>
        <taxon>Bacteria</taxon>
        <taxon>Bacillati</taxon>
        <taxon>Actinomycetota</taxon>
        <taxon>Actinomycetes</taxon>
        <taxon>Streptosporangiales</taxon>
        <taxon>Thermomonosporaceae</taxon>
        <taxon>Actinomadura</taxon>
    </lineage>
</organism>
<evidence type="ECO:0000313" key="2">
    <source>
        <dbReference type="Proteomes" id="UP000546324"/>
    </source>
</evidence>
<name>A0A7X0L2M5_9ACTN</name>
<sequence length="60" mass="6676">MPGDHLMRIRSAEFQAMAERVLRATELTSRLNVLPFEDEAGKAGLFERILGRPLPPGVTI</sequence>
<gene>
    <name evidence="1" type="ORF">BKA00_006323</name>
</gene>
<proteinExistence type="predicted"/>